<dbReference type="STRING" id="66430.ACS04_26045"/>
<feature type="transmembrane region" description="Helical" evidence="8">
    <location>
        <begin position="116"/>
        <end position="140"/>
    </location>
</feature>
<sequence length="231" mass="25792">MRVEAETPDVAWERRTEIPLFYLSLVFLGGYAVHVLAHAHTLWRDIATIVVGLTWLCFVVDYVVRLVLSRQRPLRFVRRHWLDTVIVILPTLRALRMVKVHDAVMAKRRDRPHRSLYPRVITYAGLTSLLLGFSGSLGLFDAERRDPQSPIQSFGDSLWCVIQTLTTVGYGDVAPVTVPGRLVATALMMFGLGLLGTVTGSFSSWLIQIFRQDDEEGPPEDGSSFGGPSVA</sequence>
<feature type="transmembrane region" description="Helical" evidence="8">
    <location>
        <begin position="182"/>
        <end position="207"/>
    </location>
</feature>
<keyword evidence="5" id="KW-0406">Ion transport</keyword>
<dbReference type="GO" id="GO:0005249">
    <property type="term" value="F:voltage-gated potassium channel activity"/>
    <property type="evidence" value="ECO:0007669"/>
    <property type="project" value="InterPro"/>
</dbReference>
<name>A0A0J6XGB6_9ACTN</name>
<evidence type="ECO:0000313" key="10">
    <source>
        <dbReference type="EMBL" id="KMO95000.1"/>
    </source>
</evidence>
<keyword evidence="3 8" id="KW-0812">Transmembrane</keyword>
<dbReference type="Gene3D" id="1.20.120.350">
    <property type="entry name" value="Voltage-gated potassium channels. Chain C"/>
    <property type="match status" value="1"/>
</dbReference>
<protein>
    <submittedName>
        <fullName evidence="10">Ion transporter</fullName>
    </submittedName>
</protein>
<evidence type="ECO:0000256" key="8">
    <source>
        <dbReference type="SAM" id="Phobius"/>
    </source>
</evidence>
<dbReference type="PATRIC" id="fig|66430.4.peg.750"/>
<keyword evidence="4 8" id="KW-1133">Transmembrane helix</keyword>
<feature type="transmembrane region" description="Helical" evidence="8">
    <location>
        <begin position="20"/>
        <end position="40"/>
    </location>
</feature>
<dbReference type="EMBL" id="LFML01000118">
    <property type="protein sequence ID" value="KMO95000.1"/>
    <property type="molecule type" value="Genomic_DNA"/>
</dbReference>
<keyword evidence="2" id="KW-0813">Transport</keyword>
<dbReference type="AlphaFoldDB" id="A0A0J6XGB6"/>
<dbReference type="GO" id="GO:0008076">
    <property type="term" value="C:voltage-gated potassium channel complex"/>
    <property type="evidence" value="ECO:0007669"/>
    <property type="project" value="InterPro"/>
</dbReference>
<dbReference type="InterPro" id="IPR027359">
    <property type="entry name" value="Volt_channel_dom_sf"/>
</dbReference>
<evidence type="ECO:0000256" key="4">
    <source>
        <dbReference type="ARBA" id="ARBA00022989"/>
    </source>
</evidence>
<comment type="subcellular location">
    <subcellularLocation>
        <location evidence="1">Membrane</location>
        <topology evidence="1">Multi-pass membrane protein</topology>
    </subcellularLocation>
</comment>
<dbReference type="PANTHER" id="PTHR11537">
    <property type="entry name" value="VOLTAGE-GATED POTASSIUM CHANNEL"/>
    <property type="match status" value="1"/>
</dbReference>
<evidence type="ECO:0000256" key="6">
    <source>
        <dbReference type="ARBA" id="ARBA00023136"/>
    </source>
</evidence>
<dbReference type="GO" id="GO:0001508">
    <property type="term" value="P:action potential"/>
    <property type="evidence" value="ECO:0007669"/>
    <property type="project" value="TreeGrafter"/>
</dbReference>
<dbReference type="InterPro" id="IPR013099">
    <property type="entry name" value="K_chnl_dom"/>
</dbReference>
<reference evidence="10 11" key="1">
    <citation type="submission" date="2015-06" db="EMBL/GenBank/DDBJ databases">
        <title>Recapitulation of the evolution of biosynthetic gene clusters reveals hidden chemical diversity on bacterial genomes.</title>
        <authorList>
            <person name="Cruz-Morales P."/>
            <person name="Martinez-Guerrero C."/>
            <person name="Morales-Escalante M.A."/>
            <person name="Yanez-Guerra L.A."/>
            <person name="Kopp J.F."/>
            <person name="Feldmann J."/>
            <person name="Ramos-Aboites H.E."/>
            <person name="Barona-Gomez F."/>
        </authorList>
    </citation>
    <scope>NUCLEOTIDE SEQUENCE [LARGE SCALE GENOMIC DNA]</scope>
    <source>
        <strain evidence="10 11">ATCC 31245</strain>
    </source>
</reference>
<evidence type="ECO:0000256" key="1">
    <source>
        <dbReference type="ARBA" id="ARBA00004141"/>
    </source>
</evidence>
<dbReference type="Gene3D" id="1.20.5.110">
    <property type="match status" value="1"/>
</dbReference>
<dbReference type="OrthoDB" id="9799090at2"/>
<dbReference type="SUPFAM" id="SSF81324">
    <property type="entry name" value="Voltage-gated potassium channels"/>
    <property type="match status" value="1"/>
</dbReference>
<dbReference type="Proteomes" id="UP000035932">
    <property type="component" value="Unassembled WGS sequence"/>
</dbReference>
<comment type="caution">
    <text evidence="10">The sequence shown here is derived from an EMBL/GenBank/DDBJ whole genome shotgun (WGS) entry which is preliminary data.</text>
</comment>
<feature type="transmembrane region" description="Helical" evidence="8">
    <location>
        <begin position="46"/>
        <end position="68"/>
    </location>
</feature>
<keyword evidence="7" id="KW-0407">Ion channel</keyword>
<keyword evidence="11" id="KW-1185">Reference proteome</keyword>
<evidence type="ECO:0000256" key="7">
    <source>
        <dbReference type="ARBA" id="ARBA00023303"/>
    </source>
</evidence>
<accession>A0A0J6XGB6</accession>
<dbReference type="Gene3D" id="1.10.287.70">
    <property type="match status" value="1"/>
</dbReference>
<evidence type="ECO:0000259" key="9">
    <source>
        <dbReference type="Pfam" id="PF07885"/>
    </source>
</evidence>
<gene>
    <name evidence="10" type="ORF">ACS04_26045</name>
</gene>
<evidence type="ECO:0000256" key="3">
    <source>
        <dbReference type="ARBA" id="ARBA00022692"/>
    </source>
</evidence>
<evidence type="ECO:0000313" key="11">
    <source>
        <dbReference type="Proteomes" id="UP000035932"/>
    </source>
</evidence>
<feature type="domain" description="Potassium channel" evidence="9">
    <location>
        <begin position="149"/>
        <end position="207"/>
    </location>
</feature>
<keyword evidence="6 8" id="KW-0472">Membrane</keyword>
<evidence type="ECO:0000256" key="5">
    <source>
        <dbReference type="ARBA" id="ARBA00023065"/>
    </source>
</evidence>
<dbReference type="Pfam" id="PF07885">
    <property type="entry name" value="Ion_trans_2"/>
    <property type="match status" value="1"/>
</dbReference>
<dbReference type="InterPro" id="IPR028325">
    <property type="entry name" value="VG_K_chnl"/>
</dbReference>
<dbReference type="PANTHER" id="PTHR11537:SF254">
    <property type="entry name" value="POTASSIUM VOLTAGE-GATED CHANNEL PROTEIN SHAB"/>
    <property type="match status" value="1"/>
</dbReference>
<organism evidence="10 11">
    <name type="scientific">Streptomyces roseus</name>
    <dbReference type="NCBI Taxonomy" id="66430"/>
    <lineage>
        <taxon>Bacteria</taxon>
        <taxon>Bacillati</taxon>
        <taxon>Actinomycetota</taxon>
        <taxon>Actinomycetes</taxon>
        <taxon>Kitasatosporales</taxon>
        <taxon>Streptomycetaceae</taxon>
        <taxon>Streptomyces</taxon>
    </lineage>
</organism>
<dbReference type="RefSeq" id="WP_048479216.1">
    <property type="nucleotide sequence ID" value="NZ_JBIRUD010000012.1"/>
</dbReference>
<proteinExistence type="predicted"/>
<evidence type="ECO:0000256" key="2">
    <source>
        <dbReference type="ARBA" id="ARBA00022448"/>
    </source>
</evidence>